<gene>
    <name evidence="2" type="ORF">UTRI_06226</name>
</gene>
<keyword evidence="3" id="KW-1185">Reference proteome</keyword>
<dbReference type="EMBL" id="OOIN01000027">
    <property type="protein sequence ID" value="SPO29277.1"/>
    <property type="molecule type" value="Genomic_DNA"/>
</dbReference>
<name>A0A5C3EHQ9_9BASI</name>
<evidence type="ECO:0000313" key="2">
    <source>
        <dbReference type="EMBL" id="SPO29277.1"/>
    </source>
</evidence>
<organism evidence="2 3">
    <name type="scientific">Ustilago trichophora</name>
    <dbReference type="NCBI Taxonomy" id="86804"/>
    <lineage>
        <taxon>Eukaryota</taxon>
        <taxon>Fungi</taxon>
        <taxon>Dikarya</taxon>
        <taxon>Basidiomycota</taxon>
        <taxon>Ustilaginomycotina</taxon>
        <taxon>Ustilaginomycetes</taxon>
        <taxon>Ustilaginales</taxon>
        <taxon>Ustilaginaceae</taxon>
        <taxon>Ustilago</taxon>
    </lineage>
</organism>
<dbReference type="AlphaFoldDB" id="A0A5C3EHQ9"/>
<feature type="signal peptide" evidence="1">
    <location>
        <begin position="1"/>
        <end position="23"/>
    </location>
</feature>
<sequence length="191" mass="21279">MLAYRTFMASMCFAMCALLFAKAAPMYNVAAWNAQDLHVPNVDRHLFPPPELRTHANMVTGKLRAASLPGNAYPYTPLPEYVEPAREMVRKALYSNRDSKNLLYLGSSPSGDKYAFVLPMTAEAQRLTGVVHHKSARMALITLPHGIQGSSIPEKILLNGFVGLEHIQDRNLLVNHIQPISRSVRELFHGV</sequence>
<evidence type="ECO:0000313" key="3">
    <source>
        <dbReference type="Proteomes" id="UP000324022"/>
    </source>
</evidence>
<accession>A0A5C3EHQ9</accession>
<keyword evidence="1" id="KW-0732">Signal</keyword>
<dbReference type="Proteomes" id="UP000324022">
    <property type="component" value="Unassembled WGS sequence"/>
</dbReference>
<proteinExistence type="predicted"/>
<protein>
    <submittedName>
        <fullName evidence="2">Uncharacterized protein</fullName>
    </submittedName>
</protein>
<evidence type="ECO:0000256" key="1">
    <source>
        <dbReference type="SAM" id="SignalP"/>
    </source>
</evidence>
<reference evidence="2 3" key="1">
    <citation type="submission" date="2018-03" db="EMBL/GenBank/DDBJ databases">
        <authorList>
            <person name="Guldener U."/>
        </authorList>
    </citation>
    <scope>NUCLEOTIDE SEQUENCE [LARGE SCALE GENOMIC DNA]</scope>
    <source>
        <strain evidence="2 3">NBRC100155</strain>
    </source>
</reference>
<feature type="chain" id="PRO_5022772303" evidence="1">
    <location>
        <begin position="24"/>
        <end position="191"/>
    </location>
</feature>